<dbReference type="PANTHER" id="PTHR30135:SF3">
    <property type="entry name" value="GLUCONEOGENESIS FACTOR-RELATED"/>
    <property type="match status" value="1"/>
</dbReference>
<dbReference type="SUPFAM" id="SSF142338">
    <property type="entry name" value="CofD-like"/>
    <property type="match status" value="1"/>
</dbReference>
<dbReference type="Pfam" id="PF01933">
    <property type="entry name" value="CofD"/>
    <property type="match status" value="1"/>
</dbReference>
<dbReference type="Proteomes" id="UP000230088">
    <property type="component" value="Unassembled WGS sequence"/>
</dbReference>
<dbReference type="PANTHER" id="PTHR30135">
    <property type="entry name" value="UNCHARACTERIZED PROTEIN YVCK-RELATED"/>
    <property type="match status" value="1"/>
</dbReference>
<dbReference type="CDD" id="cd07187">
    <property type="entry name" value="YvcK_like"/>
    <property type="match status" value="1"/>
</dbReference>
<dbReference type="NCBIfam" id="TIGR01826">
    <property type="entry name" value="CofD_related"/>
    <property type="match status" value="1"/>
</dbReference>
<keyword evidence="1" id="KW-0963">Cytoplasm</keyword>
<dbReference type="Gene3D" id="3.40.50.10680">
    <property type="entry name" value="CofD-like domains"/>
    <property type="match status" value="1"/>
</dbReference>
<comment type="caution">
    <text evidence="2">The sequence shown here is derived from an EMBL/GenBank/DDBJ whole genome shotgun (WGS) entry which is preliminary data.</text>
</comment>
<evidence type="ECO:0008006" key="4">
    <source>
        <dbReference type="Google" id="ProtNLM"/>
    </source>
</evidence>
<dbReference type="InterPro" id="IPR002882">
    <property type="entry name" value="CofD"/>
</dbReference>
<dbReference type="EMBL" id="PEYD01000015">
    <property type="protein sequence ID" value="PIS39636.1"/>
    <property type="molecule type" value="Genomic_DNA"/>
</dbReference>
<gene>
    <name evidence="2" type="ORF">COT33_00910</name>
</gene>
<dbReference type="GO" id="GO:0043743">
    <property type="term" value="F:LPPG:FO 2-phospho-L-lactate transferase activity"/>
    <property type="evidence" value="ECO:0007669"/>
    <property type="project" value="InterPro"/>
</dbReference>
<dbReference type="InterPro" id="IPR038136">
    <property type="entry name" value="CofD-like_dom_sf"/>
</dbReference>
<dbReference type="InterPro" id="IPR010119">
    <property type="entry name" value="Gluconeogen_factor"/>
</dbReference>
<evidence type="ECO:0000256" key="1">
    <source>
        <dbReference type="ARBA" id="ARBA00022490"/>
    </source>
</evidence>
<organism evidence="2 3">
    <name type="scientific">Candidatus Nealsonbacteria bacterium CG08_land_8_20_14_0_20_38_20</name>
    <dbReference type="NCBI Taxonomy" id="1974705"/>
    <lineage>
        <taxon>Bacteria</taxon>
        <taxon>Candidatus Nealsoniibacteriota</taxon>
    </lineage>
</organism>
<evidence type="ECO:0000313" key="2">
    <source>
        <dbReference type="EMBL" id="PIS39636.1"/>
    </source>
</evidence>
<accession>A0A2H0YMJ8</accession>
<sequence>MKRIKKIVLQQFQDNPERNRRIVCFGGGNAMPKAVLEVLKNYPLKITSVSSMFDSGGSSGQLRKEFNVLPPGDIRRHILALSEAPNWKKDLWKWRFNSFGDVEVKPQPSQARHQGHNFGNVFLAGLEYILKDYQKALKLAHDFMEVKKHRALPITIDKTHLVAELEDGTIIKGEDEIDVPKKHNPNLRIKKLFLKPNLKIFPETKKAILNADLITIGPGDIYSSIIPCFLPEGVKEALKKSEAKKIFICPAMTKLGETKDFSVFDFTNEVEKYLDFTLDYVIYNTEIPVQKRLKEYKRKEKLFLNLVKIDENLDKKKFIGKNLLVKSGPIIYDPEKVVKIILNLFKF</sequence>
<reference evidence="3" key="1">
    <citation type="submission" date="2017-09" db="EMBL/GenBank/DDBJ databases">
        <title>Depth-based differentiation of microbial function through sediment-hosted aquifers and enrichment of novel symbionts in the deep terrestrial subsurface.</title>
        <authorList>
            <person name="Probst A.J."/>
            <person name="Ladd B."/>
            <person name="Jarett J.K."/>
            <person name="Geller-Mcgrath D.E."/>
            <person name="Sieber C.M.K."/>
            <person name="Emerson J.B."/>
            <person name="Anantharaman K."/>
            <person name="Thomas B.C."/>
            <person name="Malmstrom R."/>
            <person name="Stieglmeier M."/>
            <person name="Klingl A."/>
            <person name="Woyke T."/>
            <person name="Ryan C.M."/>
            <person name="Banfield J.F."/>
        </authorList>
    </citation>
    <scope>NUCLEOTIDE SEQUENCE [LARGE SCALE GENOMIC DNA]</scope>
</reference>
<proteinExistence type="predicted"/>
<protein>
    <recommendedName>
        <fullName evidence="4">Gluconeogenesis factor</fullName>
    </recommendedName>
</protein>
<dbReference type="AlphaFoldDB" id="A0A2H0YMJ8"/>
<evidence type="ECO:0000313" key="3">
    <source>
        <dbReference type="Proteomes" id="UP000230088"/>
    </source>
</evidence>
<name>A0A2H0YMJ8_9BACT</name>